<keyword evidence="1" id="KW-1133">Transmembrane helix</keyword>
<sequence length="86" mass="9936">MVVCFGLSWPAAVLNSWKARTAKGKSVVFVCFVLLGYTLAITGKILTHNITYVFFFYIINWIMVLCELLLYFRNRKLDQLAEQKVP</sequence>
<dbReference type="EMBL" id="VSSQ01012417">
    <property type="protein sequence ID" value="MPM49189.1"/>
    <property type="molecule type" value="Genomic_DNA"/>
</dbReference>
<keyword evidence="1" id="KW-0812">Transmembrane</keyword>
<name>A0A645A7N2_9ZZZZ</name>
<proteinExistence type="predicted"/>
<feature type="transmembrane region" description="Helical" evidence="1">
    <location>
        <begin position="52"/>
        <end position="72"/>
    </location>
</feature>
<protein>
    <submittedName>
        <fullName evidence="2">Uncharacterized protein</fullName>
    </submittedName>
</protein>
<feature type="transmembrane region" description="Helical" evidence="1">
    <location>
        <begin position="27"/>
        <end position="46"/>
    </location>
</feature>
<gene>
    <name evidence="2" type="ORF">SDC9_95917</name>
</gene>
<evidence type="ECO:0000256" key="1">
    <source>
        <dbReference type="SAM" id="Phobius"/>
    </source>
</evidence>
<dbReference type="AlphaFoldDB" id="A0A645A7N2"/>
<reference evidence="2" key="1">
    <citation type="submission" date="2019-08" db="EMBL/GenBank/DDBJ databases">
        <authorList>
            <person name="Kucharzyk K."/>
            <person name="Murdoch R.W."/>
            <person name="Higgins S."/>
            <person name="Loffler F."/>
        </authorList>
    </citation>
    <scope>NUCLEOTIDE SEQUENCE</scope>
</reference>
<keyword evidence="1" id="KW-0472">Membrane</keyword>
<accession>A0A645A7N2</accession>
<organism evidence="2">
    <name type="scientific">bioreactor metagenome</name>
    <dbReference type="NCBI Taxonomy" id="1076179"/>
    <lineage>
        <taxon>unclassified sequences</taxon>
        <taxon>metagenomes</taxon>
        <taxon>ecological metagenomes</taxon>
    </lineage>
</organism>
<evidence type="ECO:0000313" key="2">
    <source>
        <dbReference type="EMBL" id="MPM49189.1"/>
    </source>
</evidence>
<comment type="caution">
    <text evidence="2">The sequence shown here is derived from an EMBL/GenBank/DDBJ whole genome shotgun (WGS) entry which is preliminary data.</text>
</comment>